<dbReference type="InterPro" id="IPR009579">
    <property type="entry name" value="DUF1192"/>
</dbReference>
<dbReference type="Proteomes" id="UP001165363">
    <property type="component" value="Unassembled WGS sequence"/>
</dbReference>
<feature type="compositionally biased region" description="Polar residues" evidence="2">
    <location>
        <begin position="9"/>
        <end position="20"/>
    </location>
</feature>
<organism evidence="3 4">
    <name type="scientific">Sphingomonas alba</name>
    <dbReference type="NCBI Taxonomy" id="2908208"/>
    <lineage>
        <taxon>Bacteria</taxon>
        <taxon>Pseudomonadati</taxon>
        <taxon>Pseudomonadota</taxon>
        <taxon>Alphaproteobacteria</taxon>
        <taxon>Sphingomonadales</taxon>
        <taxon>Sphingomonadaceae</taxon>
        <taxon>Sphingomonas</taxon>
    </lineage>
</organism>
<dbReference type="EMBL" id="JAMGBD010000002">
    <property type="protein sequence ID" value="MCL6684272.1"/>
    <property type="molecule type" value="Genomic_DNA"/>
</dbReference>
<comment type="caution">
    <text evidence="3">The sequence shown here is derived from an EMBL/GenBank/DDBJ whole genome shotgun (WGS) entry which is preliminary data.</text>
</comment>
<feature type="coiled-coil region" evidence="1">
    <location>
        <begin position="28"/>
        <end position="55"/>
    </location>
</feature>
<dbReference type="RefSeq" id="WP_249848691.1">
    <property type="nucleotide sequence ID" value="NZ_JAMGBD010000002.1"/>
</dbReference>
<proteinExistence type="predicted"/>
<dbReference type="Pfam" id="PF06698">
    <property type="entry name" value="DUF1192"/>
    <property type="match status" value="1"/>
</dbReference>
<reference evidence="3" key="1">
    <citation type="submission" date="2022-05" db="EMBL/GenBank/DDBJ databases">
        <authorList>
            <person name="Jo J.-H."/>
            <person name="Im W.-T."/>
        </authorList>
    </citation>
    <scope>NUCLEOTIDE SEQUENCE</scope>
    <source>
        <strain evidence="3">SE158</strain>
    </source>
</reference>
<keyword evidence="1" id="KW-0175">Coiled coil</keyword>
<accession>A0ABT0RNP1</accession>
<name>A0ABT0RNP1_9SPHN</name>
<evidence type="ECO:0000256" key="1">
    <source>
        <dbReference type="SAM" id="Coils"/>
    </source>
</evidence>
<evidence type="ECO:0000313" key="3">
    <source>
        <dbReference type="EMBL" id="MCL6684272.1"/>
    </source>
</evidence>
<keyword evidence="4" id="KW-1185">Reference proteome</keyword>
<feature type="region of interest" description="Disordered" evidence="2">
    <location>
        <begin position="1"/>
        <end position="21"/>
    </location>
</feature>
<sequence length="66" mass="7587">MDEDDFFSSRPQDPLTQVTKQDLGPLSIDELKARIETLKAEIERVETHMVDATRHRSAADELFKKS</sequence>
<evidence type="ECO:0000313" key="4">
    <source>
        <dbReference type="Proteomes" id="UP001165363"/>
    </source>
</evidence>
<gene>
    <name evidence="3" type="ORF">LZ536_10215</name>
</gene>
<protein>
    <submittedName>
        <fullName evidence="3">DUF1192 domain-containing protein</fullName>
    </submittedName>
</protein>
<evidence type="ECO:0000256" key="2">
    <source>
        <dbReference type="SAM" id="MobiDB-lite"/>
    </source>
</evidence>